<dbReference type="SUPFAM" id="SSF55961">
    <property type="entry name" value="Bet v1-like"/>
    <property type="match status" value="1"/>
</dbReference>
<dbReference type="Gene3D" id="3.30.530.20">
    <property type="match status" value="1"/>
</dbReference>
<dbReference type="CDD" id="cd07812">
    <property type="entry name" value="SRPBCC"/>
    <property type="match status" value="1"/>
</dbReference>
<keyword evidence="2" id="KW-1185">Reference proteome</keyword>
<dbReference type="InterPro" id="IPR023393">
    <property type="entry name" value="START-like_dom_sf"/>
</dbReference>
<name>A0A4Q7V647_PSEST</name>
<comment type="caution">
    <text evidence="1">The sequence shown here is derived from an EMBL/GenBank/DDBJ whole genome shotgun (WGS) entry which is preliminary data.</text>
</comment>
<proteinExistence type="predicted"/>
<dbReference type="RefSeq" id="WP_207223660.1">
    <property type="nucleotide sequence ID" value="NZ_SHKL01000001.1"/>
</dbReference>
<reference evidence="1 2" key="1">
    <citation type="submission" date="2019-02" db="EMBL/GenBank/DDBJ databases">
        <title>Sequencing the genomes of 1000 actinobacteria strains.</title>
        <authorList>
            <person name="Klenk H.-P."/>
        </authorList>
    </citation>
    <scope>NUCLEOTIDE SEQUENCE [LARGE SCALE GENOMIC DNA]</scope>
    <source>
        <strain evidence="1 2">DSM 45779</strain>
    </source>
</reference>
<gene>
    <name evidence="1" type="ORF">EV383_5192</name>
</gene>
<accession>A0A4Q7V647</accession>
<dbReference type="Proteomes" id="UP000291591">
    <property type="component" value="Unassembled WGS sequence"/>
</dbReference>
<organism evidence="1 2">
    <name type="scientific">Pseudonocardia sediminis</name>
    <dbReference type="NCBI Taxonomy" id="1397368"/>
    <lineage>
        <taxon>Bacteria</taxon>
        <taxon>Bacillati</taxon>
        <taxon>Actinomycetota</taxon>
        <taxon>Actinomycetes</taxon>
        <taxon>Pseudonocardiales</taxon>
        <taxon>Pseudonocardiaceae</taxon>
        <taxon>Pseudonocardia</taxon>
    </lineage>
</organism>
<dbReference type="AlphaFoldDB" id="A0A4Q7V647"/>
<dbReference type="InterPro" id="IPR019587">
    <property type="entry name" value="Polyketide_cyclase/dehydratase"/>
</dbReference>
<evidence type="ECO:0000313" key="2">
    <source>
        <dbReference type="Proteomes" id="UP000291591"/>
    </source>
</evidence>
<evidence type="ECO:0000313" key="1">
    <source>
        <dbReference type="EMBL" id="RZT88253.1"/>
    </source>
</evidence>
<dbReference type="Pfam" id="PF10604">
    <property type="entry name" value="Polyketide_cyc2"/>
    <property type="match status" value="1"/>
</dbReference>
<sequence length="151" mass="16931">MRDEVTVHMNAPAEKVWELVSDVRNTGRFSPETLEAEWLDGATGPALGARFRGHVKRNGRGPMYWTVCKVTACVPGREFGFTVMAGSLRVNNWHYRFTPNGDGTDVTESFALEQSLGTRIYWAIAGRARRRTNVRGMTETLQRIKAVAEAE</sequence>
<protein>
    <submittedName>
        <fullName evidence="1">Ligand-binding SRPBCC domain-containing protein</fullName>
    </submittedName>
</protein>
<dbReference type="EMBL" id="SHKL01000001">
    <property type="protein sequence ID" value="RZT88253.1"/>
    <property type="molecule type" value="Genomic_DNA"/>
</dbReference>